<dbReference type="GO" id="GO:0003735">
    <property type="term" value="F:structural constituent of ribosome"/>
    <property type="evidence" value="ECO:0007669"/>
    <property type="project" value="InterPro"/>
</dbReference>
<dbReference type="PANTHER" id="PTHR35534:SF1">
    <property type="entry name" value="LARGE RIBOSOMAL SUBUNIT PROTEIN BL32"/>
    <property type="match status" value="1"/>
</dbReference>
<keyword evidence="3 5" id="KW-0687">Ribonucleoprotein</keyword>
<dbReference type="InterPro" id="IPR044957">
    <property type="entry name" value="Ribosomal_bL32_bact"/>
</dbReference>
<keyword evidence="2 5" id="KW-0689">Ribosomal protein</keyword>
<reference evidence="6 7" key="1">
    <citation type="journal article" date="2017" name="ISME J.">
        <title>Potential for microbial H2 and metal transformations associated with novel bacteria and archaea in deep terrestrial subsurface sediments.</title>
        <authorList>
            <person name="Hernsdorf A.W."/>
            <person name="Amano Y."/>
            <person name="Miyakawa K."/>
            <person name="Ise K."/>
            <person name="Suzuki Y."/>
            <person name="Anantharaman K."/>
            <person name="Probst A."/>
            <person name="Burstein D."/>
            <person name="Thomas B.C."/>
            <person name="Banfield J.F."/>
        </authorList>
    </citation>
    <scope>NUCLEOTIDE SEQUENCE [LARGE SCALE GENOMIC DNA]</scope>
    <source>
        <strain evidence="6">HGW-Falkowbacteria-2</strain>
    </source>
</reference>
<dbReference type="GO" id="GO:0015934">
    <property type="term" value="C:large ribosomal subunit"/>
    <property type="evidence" value="ECO:0007669"/>
    <property type="project" value="InterPro"/>
</dbReference>
<accession>A0A2N2E079</accession>
<protein>
    <recommendedName>
        <fullName evidence="4 5">Large ribosomal subunit protein bL32</fullName>
    </recommendedName>
</protein>
<comment type="caution">
    <text evidence="6">The sequence shown here is derived from an EMBL/GenBank/DDBJ whole genome shotgun (WGS) entry which is preliminary data.</text>
</comment>
<evidence type="ECO:0000256" key="2">
    <source>
        <dbReference type="ARBA" id="ARBA00022980"/>
    </source>
</evidence>
<sequence>MANPKKRKSSSAVRTNRAHQALKKTALNKCAQCGKAKLPHTVCTFCGTYRGRQVLKVATVAAKAKK</sequence>
<organism evidence="6 7">
    <name type="scientific">Candidatus Falkowbacteria bacterium HGW-Falkowbacteria-2</name>
    <dbReference type="NCBI Taxonomy" id="2013769"/>
    <lineage>
        <taxon>Bacteria</taxon>
        <taxon>Candidatus Falkowiibacteriota</taxon>
    </lineage>
</organism>
<dbReference type="EMBL" id="PHAH01000024">
    <property type="protein sequence ID" value="PKM88106.1"/>
    <property type="molecule type" value="Genomic_DNA"/>
</dbReference>
<evidence type="ECO:0000256" key="1">
    <source>
        <dbReference type="ARBA" id="ARBA00008560"/>
    </source>
</evidence>
<dbReference type="Pfam" id="PF01783">
    <property type="entry name" value="Ribosomal_L32p"/>
    <property type="match status" value="1"/>
</dbReference>
<evidence type="ECO:0000256" key="5">
    <source>
        <dbReference type="HAMAP-Rule" id="MF_00340"/>
    </source>
</evidence>
<dbReference type="PANTHER" id="PTHR35534">
    <property type="entry name" value="50S RIBOSOMAL PROTEIN L32"/>
    <property type="match status" value="1"/>
</dbReference>
<name>A0A2N2E079_9BACT</name>
<dbReference type="AlphaFoldDB" id="A0A2N2E079"/>
<dbReference type="InterPro" id="IPR002677">
    <property type="entry name" value="Ribosomal_bL32"/>
</dbReference>
<dbReference type="SUPFAM" id="SSF57829">
    <property type="entry name" value="Zn-binding ribosomal proteins"/>
    <property type="match status" value="1"/>
</dbReference>
<evidence type="ECO:0000313" key="7">
    <source>
        <dbReference type="Proteomes" id="UP000233325"/>
    </source>
</evidence>
<proteinExistence type="inferred from homology"/>
<evidence type="ECO:0000256" key="3">
    <source>
        <dbReference type="ARBA" id="ARBA00023274"/>
    </source>
</evidence>
<evidence type="ECO:0000256" key="4">
    <source>
        <dbReference type="ARBA" id="ARBA00035178"/>
    </source>
</evidence>
<dbReference type="GO" id="GO:0006412">
    <property type="term" value="P:translation"/>
    <property type="evidence" value="ECO:0007669"/>
    <property type="project" value="UniProtKB-UniRule"/>
</dbReference>
<dbReference type="HAMAP" id="MF_00340">
    <property type="entry name" value="Ribosomal_bL32"/>
    <property type="match status" value="1"/>
</dbReference>
<evidence type="ECO:0000313" key="6">
    <source>
        <dbReference type="EMBL" id="PKM88106.1"/>
    </source>
</evidence>
<gene>
    <name evidence="5" type="primary">rpmF</name>
    <name evidence="6" type="ORF">CVU83_02170</name>
</gene>
<dbReference type="Proteomes" id="UP000233325">
    <property type="component" value="Unassembled WGS sequence"/>
</dbReference>
<comment type="similarity">
    <text evidence="1 5">Belongs to the bacterial ribosomal protein bL32 family.</text>
</comment>
<dbReference type="InterPro" id="IPR011332">
    <property type="entry name" value="Ribosomal_zn-bd"/>
</dbReference>
<dbReference type="NCBIfam" id="TIGR01031">
    <property type="entry name" value="rpmF_bact"/>
    <property type="match status" value="1"/>
</dbReference>